<feature type="non-terminal residue" evidence="1">
    <location>
        <position position="76"/>
    </location>
</feature>
<name>A0A3M7SI99_BRAPC</name>
<organism evidence="1 2">
    <name type="scientific">Brachionus plicatilis</name>
    <name type="common">Marine rotifer</name>
    <name type="synonym">Brachionus muelleri</name>
    <dbReference type="NCBI Taxonomy" id="10195"/>
    <lineage>
        <taxon>Eukaryota</taxon>
        <taxon>Metazoa</taxon>
        <taxon>Spiralia</taxon>
        <taxon>Gnathifera</taxon>
        <taxon>Rotifera</taxon>
        <taxon>Eurotatoria</taxon>
        <taxon>Monogononta</taxon>
        <taxon>Pseudotrocha</taxon>
        <taxon>Ploima</taxon>
        <taxon>Brachionidae</taxon>
        <taxon>Brachionus</taxon>
    </lineage>
</organism>
<proteinExistence type="predicted"/>
<gene>
    <name evidence="1" type="ORF">BpHYR1_031919</name>
</gene>
<comment type="caution">
    <text evidence="1">The sequence shown here is derived from an EMBL/GenBank/DDBJ whole genome shotgun (WGS) entry which is preliminary data.</text>
</comment>
<accession>A0A3M7SI99</accession>
<reference evidence="1 2" key="1">
    <citation type="journal article" date="2018" name="Sci. Rep.">
        <title>Genomic signatures of local adaptation to the degree of environmental predictability in rotifers.</title>
        <authorList>
            <person name="Franch-Gras L."/>
            <person name="Hahn C."/>
            <person name="Garcia-Roger E.M."/>
            <person name="Carmona M.J."/>
            <person name="Serra M."/>
            <person name="Gomez A."/>
        </authorList>
    </citation>
    <scope>NUCLEOTIDE SEQUENCE [LARGE SCALE GENOMIC DNA]</scope>
    <source>
        <strain evidence="1">HYR1</strain>
    </source>
</reference>
<keyword evidence="2" id="KW-1185">Reference proteome</keyword>
<dbReference type="AlphaFoldDB" id="A0A3M7SI99"/>
<evidence type="ECO:0000313" key="2">
    <source>
        <dbReference type="Proteomes" id="UP000276133"/>
    </source>
</evidence>
<sequence>MCKKHFMLFYKRRTQNNVNETSNSEENNSSSVIQDEIIVIFTKMYNLLHQQILKITQLNLLIKTSSRVCFTQLLLH</sequence>
<protein>
    <submittedName>
        <fullName evidence="1">Uncharacterized protein</fullName>
    </submittedName>
</protein>
<dbReference type="EMBL" id="REGN01001347">
    <property type="protein sequence ID" value="RNA35268.1"/>
    <property type="molecule type" value="Genomic_DNA"/>
</dbReference>
<dbReference type="Proteomes" id="UP000276133">
    <property type="component" value="Unassembled WGS sequence"/>
</dbReference>
<evidence type="ECO:0000313" key="1">
    <source>
        <dbReference type="EMBL" id="RNA35268.1"/>
    </source>
</evidence>